<keyword evidence="1" id="KW-0812">Transmembrane</keyword>
<dbReference type="EMBL" id="SMFX01000001">
    <property type="protein sequence ID" value="TCK19226.1"/>
    <property type="molecule type" value="Genomic_DNA"/>
</dbReference>
<proteinExistence type="predicted"/>
<dbReference type="AlphaFoldDB" id="A0A4V2PH38"/>
<accession>A0A4V2PH38</accession>
<evidence type="ECO:0000313" key="3">
    <source>
        <dbReference type="Proteomes" id="UP000295707"/>
    </source>
</evidence>
<protein>
    <submittedName>
        <fullName evidence="2">Uncharacterized protein</fullName>
    </submittedName>
</protein>
<comment type="caution">
    <text evidence="2">The sequence shown here is derived from an EMBL/GenBank/DDBJ whole genome shotgun (WGS) entry which is preliminary data.</text>
</comment>
<evidence type="ECO:0000256" key="1">
    <source>
        <dbReference type="SAM" id="Phobius"/>
    </source>
</evidence>
<sequence>MDLIKALLGFVVLTGPLWLILILLPVSLWIAVKVAKRFKPGGVRFVGGLGVFLLIFFIPFADEIAGSIYFNYLCSTEAGIKVYRTVELPAEYWDKQGGSKLFNKNGYLNHDFWVKELDESGGKVERYSSIFAIDKDTSPVKERISQNVLAEVTTFRYWGGWIRRNLSPNNVADSCKFINDKNFSRDLYGKLLKSETSSD</sequence>
<dbReference type="Proteomes" id="UP000295707">
    <property type="component" value="Unassembled WGS sequence"/>
</dbReference>
<gene>
    <name evidence="2" type="ORF">DFR30_2528</name>
</gene>
<name>A0A4V2PH38_9GAMM</name>
<dbReference type="OrthoDB" id="8547510at2"/>
<keyword evidence="1" id="KW-1133">Transmembrane helix</keyword>
<evidence type="ECO:0000313" key="2">
    <source>
        <dbReference type="EMBL" id="TCK19226.1"/>
    </source>
</evidence>
<feature type="transmembrane region" description="Helical" evidence="1">
    <location>
        <begin position="6"/>
        <end position="31"/>
    </location>
</feature>
<keyword evidence="1" id="KW-0472">Membrane</keyword>
<feature type="transmembrane region" description="Helical" evidence="1">
    <location>
        <begin position="43"/>
        <end position="61"/>
    </location>
</feature>
<reference evidence="2 3" key="1">
    <citation type="submission" date="2019-03" db="EMBL/GenBank/DDBJ databases">
        <title>Genomic Encyclopedia of Type Strains, Phase IV (KMG-IV): sequencing the most valuable type-strain genomes for metagenomic binning, comparative biology and taxonomic classification.</title>
        <authorList>
            <person name="Goeker M."/>
        </authorList>
    </citation>
    <scope>NUCLEOTIDE SEQUENCE [LARGE SCALE GENOMIC DNA]</scope>
    <source>
        <strain evidence="2 3">DSM 19610</strain>
    </source>
</reference>
<keyword evidence="3" id="KW-1185">Reference proteome</keyword>
<dbReference type="RefSeq" id="WP_132973703.1">
    <property type="nucleotide sequence ID" value="NZ_SMFX01000001.1"/>
</dbReference>
<organism evidence="2 3">
    <name type="scientific">Thiogranum longum</name>
    <dbReference type="NCBI Taxonomy" id="1537524"/>
    <lineage>
        <taxon>Bacteria</taxon>
        <taxon>Pseudomonadati</taxon>
        <taxon>Pseudomonadota</taxon>
        <taxon>Gammaproteobacteria</taxon>
        <taxon>Chromatiales</taxon>
        <taxon>Ectothiorhodospiraceae</taxon>
        <taxon>Thiogranum</taxon>
    </lineage>
</organism>